<dbReference type="EMBL" id="CM042015">
    <property type="protein sequence ID" value="KAI3710536.1"/>
    <property type="molecule type" value="Genomic_DNA"/>
</dbReference>
<name>A0ACB9ALC3_CICIN</name>
<evidence type="ECO:0000313" key="1">
    <source>
        <dbReference type="EMBL" id="KAI3710536.1"/>
    </source>
</evidence>
<organism evidence="1 2">
    <name type="scientific">Cichorium intybus</name>
    <name type="common">Chicory</name>
    <dbReference type="NCBI Taxonomy" id="13427"/>
    <lineage>
        <taxon>Eukaryota</taxon>
        <taxon>Viridiplantae</taxon>
        <taxon>Streptophyta</taxon>
        <taxon>Embryophyta</taxon>
        <taxon>Tracheophyta</taxon>
        <taxon>Spermatophyta</taxon>
        <taxon>Magnoliopsida</taxon>
        <taxon>eudicotyledons</taxon>
        <taxon>Gunneridae</taxon>
        <taxon>Pentapetalae</taxon>
        <taxon>asterids</taxon>
        <taxon>campanulids</taxon>
        <taxon>Asterales</taxon>
        <taxon>Asteraceae</taxon>
        <taxon>Cichorioideae</taxon>
        <taxon>Cichorieae</taxon>
        <taxon>Cichoriinae</taxon>
        <taxon>Cichorium</taxon>
    </lineage>
</organism>
<evidence type="ECO:0000313" key="2">
    <source>
        <dbReference type="Proteomes" id="UP001055811"/>
    </source>
</evidence>
<accession>A0ACB9ALC3</accession>
<dbReference type="Proteomes" id="UP001055811">
    <property type="component" value="Linkage Group LG07"/>
</dbReference>
<comment type="caution">
    <text evidence="1">The sequence shown here is derived from an EMBL/GenBank/DDBJ whole genome shotgun (WGS) entry which is preliminary data.</text>
</comment>
<gene>
    <name evidence="1" type="ORF">L2E82_40319</name>
</gene>
<proteinExistence type="predicted"/>
<keyword evidence="2" id="KW-1185">Reference proteome</keyword>
<sequence>MLLKLNISALVLAIHRILFKSAKEAVCQKETNWKYNISYVDGDEEILNLKTKKWEILEEFSARDEENSKDQYEEEASPETAKSKGGLQKTTNPKKTRPPNPHLEKTAATQPKQPPPPPKNLESEIHPAVIHLIEKMLTFDARHRITDDVKLLRLEFYKFQRNIINKRFLFDADLSTLSNKLESRNCDSRSTLHHWFYTADYIWHQRRTTSPLTSMAILLAGISLLQQPLPSQMSESRLL</sequence>
<protein>
    <submittedName>
        <fullName evidence="1">Uncharacterized protein</fullName>
    </submittedName>
</protein>
<reference evidence="1 2" key="2">
    <citation type="journal article" date="2022" name="Mol. Ecol. Resour.">
        <title>The genomes of chicory, endive, great burdock and yacon provide insights into Asteraceae paleo-polyploidization history and plant inulin production.</title>
        <authorList>
            <person name="Fan W."/>
            <person name="Wang S."/>
            <person name="Wang H."/>
            <person name="Wang A."/>
            <person name="Jiang F."/>
            <person name="Liu H."/>
            <person name="Zhao H."/>
            <person name="Xu D."/>
            <person name="Zhang Y."/>
        </authorList>
    </citation>
    <scope>NUCLEOTIDE SEQUENCE [LARGE SCALE GENOMIC DNA]</scope>
    <source>
        <strain evidence="2">cv. Punajuju</strain>
        <tissue evidence="1">Leaves</tissue>
    </source>
</reference>
<reference evidence="2" key="1">
    <citation type="journal article" date="2022" name="Mol. Ecol. Resour.">
        <title>The genomes of chicory, endive, great burdock and yacon provide insights into Asteraceae palaeo-polyploidization history and plant inulin production.</title>
        <authorList>
            <person name="Fan W."/>
            <person name="Wang S."/>
            <person name="Wang H."/>
            <person name="Wang A."/>
            <person name="Jiang F."/>
            <person name="Liu H."/>
            <person name="Zhao H."/>
            <person name="Xu D."/>
            <person name="Zhang Y."/>
        </authorList>
    </citation>
    <scope>NUCLEOTIDE SEQUENCE [LARGE SCALE GENOMIC DNA]</scope>
    <source>
        <strain evidence="2">cv. Punajuju</strain>
    </source>
</reference>